<evidence type="ECO:0000313" key="3">
    <source>
        <dbReference type="Proteomes" id="UP000435837"/>
    </source>
</evidence>
<sequence>MWLPSQLFEGVIPFTISTQYLDDTVLLMACGEIDRACEPVCDDVLASLPATLSSVVLDMQKVPFMDVTGLHFLCALHRHTTRHRIQLHTRGWRAQPRYVLDSALHLDLQGADLNIAVRAALDLL</sequence>
<name>A0A640S8N3_9ACTN</name>
<dbReference type="CDD" id="cd07043">
    <property type="entry name" value="STAS_anti-anti-sigma_factors"/>
    <property type="match status" value="1"/>
</dbReference>
<dbReference type="AlphaFoldDB" id="A0A640S8N3"/>
<dbReference type="SUPFAM" id="SSF52091">
    <property type="entry name" value="SpoIIaa-like"/>
    <property type="match status" value="1"/>
</dbReference>
<dbReference type="InterPro" id="IPR036513">
    <property type="entry name" value="STAS_dom_sf"/>
</dbReference>
<dbReference type="EMBL" id="BLIN01000005">
    <property type="protein sequence ID" value="GFE07853.1"/>
    <property type="molecule type" value="Genomic_DNA"/>
</dbReference>
<dbReference type="InterPro" id="IPR002645">
    <property type="entry name" value="STAS_dom"/>
</dbReference>
<dbReference type="Proteomes" id="UP000435837">
    <property type="component" value="Unassembled WGS sequence"/>
</dbReference>
<dbReference type="Gene3D" id="3.30.750.24">
    <property type="entry name" value="STAS domain"/>
    <property type="match status" value="1"/>
</dbReference>
<protein>
    <recommendedName>
        <fullName evidence="1">STAS domain-containing protein</fullName>
    </recommendedName>
</protein>
<comment type="caution">
    <text evidence="2">The sequence shown here is derived from an EMBL/GenBank/DDBJ whole genome shotgun (WGS) entry which is preliminary data.</text>
</comment>
<reference evidence="2 3" key="1">
    <citation type="submission" date="2019-12" db="EMBL/GenBank/DDBJ databases">
        <title>Whole genome shotgun sequence of Streptomyces caniferus NBRC 15389.</title>
        <authorList>
            <person name="Ichikawa N."/>
            <person name="Kimura A."/>
            <person name="Kitahashi Y."/>
            <person name="Komaki H."/>
            <person name="Tamura T."/>
        </authorList>
    </citation>
    <scope>NUCLEOTIDE SEQUENCE [LARGE SCALE GENOMIC DNA]</scope>
    <source>
        <strain evidence="2 3">NBRC 15389</strain>
    </source>
</reference>
<evidence type="ECO:0000313" key="2">
    <source>
        <dbReference type="EMBL" id="GFE07853.1"/>
    </source>
</evidence>
<feature type="domain" description="STAS" evidence="1">
    <location>
        <begin position="14"/>
        <end position="124"/>
    </location>
</feature>
<dbReference type="PROSITE" id="PS50801">
    <property type="entry name" value="STAS"/>
    <property type="match status" value="1"/>
</dbReference>
<accession>A0A640S8N3</accession>
<evidence type="ECO:0000259" key="1">
    <source>
        <dbReference type="PROSITE" id="PS50801"/>
    </source>
</evidence>
<proteinExistence type="predicted"/>
<organism evidence="2 3">
    <name type="scientific">Streptomyces caniferus</name>
    <dbReference type="NCBI Taxonomy" id="285557"/>
    <lineage>
        <taxon>Bacteria</taxon>
        <taxon>Bacillati</taxon>
        <taxon>Actinomycetota</taxon>
        <taxon>Actinomycetes</taxon>
        <taxon>Kitasatosporales</taxon>
        <taxon>Streptomycetaceae</taxon>
        <taxon>Streptomyces</taxon>
    </lineage>
</organism>
<gene>
    <name evidence="2" type="ORF">Scani_41210</name>
</gene>
<dbReference type="RefSeq" id="WP_403339091.1">
    <property type="nucleotide sequence ID" value="NZ_JBIWOC010000012.1"/>
</dbReference>
<dbReference type="Pfam" id="PF01740">
    <property type="entry name" value="STAS"/>
    <property type="match status" value="1"/>
</dbReference>